<accession>A0AAD9HAA4</accession>
<sequence length="259" mass="28176">MLNMDEYPRSHLWAEYETNQAPEVVIHSAPEAVQIPLKNLSTKNDGADDPTRLHPDGDVAVSNHAEQTSHSKPKHCSRLWTWKTIIGICIGLLILAIVIPVMVTVVANDRGHGPESIEATAISSAPRASSSFVTSTPSSAIPQPSTVFNQPPECAKSKFFKAVNWIGIDTDNTNWKFNMHQTKTAEECCTICHHSTHDGCNGWLYLTEESFIQCSIIHGFSGPNIDDNCPNGRPGIVFAKINNSDNYGGPGPCAGSVRV</sequence>
<keyword evidence="2" id="KW-0812">Transmembrane</keyword>
<dbReference type="AlphaFoldDB" id="A0AAD9HAA4"/>
<comment type="caution">
    <text evidence="3">The sequence shown here is derived from an EMBL/GenBank/DDBJ whole genome shotgun (WGS) entry which is preliminary data.</text>
</comment>
<evidence type="ECO:0000256" key="1">
    <source>
        <dbReference type="SAM" id="MobiDB-lite"/>
    </source>
</evidence>
<feature type="compositionally biased region" description="Basic and acidic residues" evidence="1">
    <location>
        <begin position="45"/>
        <end position="57"/>
    </location>
</feature>
<feature type="transmembrane region" description="Helical" evidence="2">
    <location>
        <begin position="84"/>
        <end position="107"/>
    </location>
</feature>
<gene>
    <name evidence="3" type="ORF">LX32DRAFT_731000</name>
</gene>
<proteinExistence type="predicted"/>
<organism evidence="3 4">
    <name type="scientific">Colletotrichum zoysiae</name>
    <dbReference type="NCBI Taxonomy" id="1216348"/>
    <lineage>
        <taxon>Eukaryota</taxon>
        <taxon>Fungi</taxon>
        <taxon>Dikarya</taxon>
        <taxon>Ascomycota</taxon>
        <taxon>Pezizomycotina</taxon>
        <taxon>Sordariomycetes</taxon>
        <taxon>Hypocreomycetidae</taxon>
        <taxon>Glomerellales</taxon>
        <taxon>Glomerellaceae</taxon>
        <taxon>Colletotrichum</taxon>
        <taxon>Colletotrichum graminicola species complex</taxon>
    </lineage>
</organism>
<name>A0AAD9HAA4_9PEZI</name>
<keyword evidence="2" id="KW-1133">Transmembrane helix</keyword>
<evidence type="ECO:0000313" key="4">
    <source>
        <dbReference type="Proteomes" id="UP001232148"/>
    </source>
</evidence>
<keyword evidence="4" id="KW-1185">Reference proteome</keyword>
<dbReference type="Proteomes" id="UP001232148">
    <property type="component" value="Unassembled WGS sequence"/>
</dbReference>
<evidence type="ECO:0000256" key="2">
    <source>
        <dbReference type="SAM" id="Phobius"/>
    </source>
</evidence>
<reference evidence="3" key="1">
    <citation type="submission" date="2021-06" db="EMBL/GenBank/DDBJ databases">
        <title>Comparative genomics, transcriptomics and evolutionary studies reveal genomic signatures of adaptation to plant cell wall in hemibiotrophic fungi.</title>
        <authorList>
            <consortium name="DOE Joint Genome Institute"/>
            <person name="Baroncelli R."/>
            <person name="Diaz J.F."/>
            <person name="Benocci T."/>
            <person name="Peng M."/>
            <person name="Battaglia E."/>
            <person name="Haridas S."/>
            <person name="Andreopoulos W."/>
            <person name="Labutti K."/>
            <person name="Pangilinan J."/>
            <person name="Floch G.L."/>
            <person name="Makela M.R."/>
            <person name="Henrissat B."/>
            <person name="Grigoriev I.V."/>
            <person name="Crouch J.A."/>
            <person name="De Vries R.P."/>
            <person name="Sukno S.A."/>
            <person name="Thon M.R."/>
        </authorList>
    </citation>
    <scope>NUCLEOTIDE SEQUENCE</scope>
    <source>
        <strain evidence="3">MAFF235873</strain>
    </source>
</reference>
<feature type="region of interest" description="Disordered" evidence="1">
    <location>
        <begin position="41"/>
        <end position="71"/>
    </location>
</feature>
<dbReference type="EMBL" id="MU842944">
    <property type="protein sequence ID" value="KAK2025163.1"/>
    <property type="molecule type" value="Genomic_DNA"/>
</dbReference>
<keyword evidence="2" id="KW-0472">Membrane</keyword>
<evidence type="ECO:0000313" key="3">
    <source>
        <dbReference type="EMBL" id="KAK2025163.1"/>
    </source>
</evidence>
<protein>
    <submittedName>
        <fullName evidence="3">Uncharacterized protein</fullName>
    </submittedName>
</protein>